<dbReference type="STRING" id="158787.BSCA_0892"/>
<proteinExistence type="predicted"/>
<dbReference type="PROSITE" id="PS51186">
    <property type="entry name" value="GNAT"/>
    <property type="match status" value="1"/>
</dbReference>
<reference evidence="2 3" key="1">
    <citation type="submission" date="2014-03" db="EMBL/GenBank/DDBJ databases">
        <title>Genomics of Bifidobacteria.</title>
        <authorList>
            <person name="Ventura M."/>
            <person name="Milani C."/>
            <person name="Lugli G.A."/>
        </authorList>
    </citation>
    <scope>NUCLEOTIDE SEQUENCE [LARGE SCALE GENOMIC DNA]</scope>
    <source>
        <strain evidence="2 3">LMG 21589</strain>
    </source>
</reference>
<dbReference type="PANTHER" id="PTHR43451:SF1">
    <property type="entry name" value="ACETYLTRANSFERASE"/>
    <property type="match status" value="1"/>
</dbReference>
<dbReference type="eggNOG" id="COG0454">
    <property type="taxonomic scope" value="Bacteria"/>
</dbReference>
<dbReference type="RefSeq" id="WP_162180136.1">
    <property type="nucleotide sequence ID" value="NZ_CAUPKV010000003.1"/>
</dbReference>
<evidence type="ECO:0000313" key="2">
    <source>
        <dbReference type="EMBL" id="KFI95075.1"/>
    </source>
</evidence>
<dbReference type="Pfam" id="PF13673">
    <property type="entry name" value="Acetyltransf_10"/>
    <property type="match status" value="1"/>
</dbReference>
<accession>A0A087DHS5</accession>
<dbReference type="Gene3D" id="3.40.630.30">
    <property type="match status" value="1"/>
</dbReference>
<protein>
    <submittedName>
        <fullName evidence="2">GCN5-related N-acetyltransferase</fullName>
    </submittedName>
</protein>
<dbReference type="AlphaFoldDB" id="A0A087DHS5"/>
<feature type="domain" description="N-acetyltransferase" evidence="1">
    <location>
        <begin position="1"/>
        <end position="166"/>
    </location>
</feature>
<organism evidence="2 3">
    <name type="scientific">Bifidobacterium scardovii</name>
    <dbReference type="NCBI Taxonomy" id="158787"/>
    <lineage>
        <taxon>Bacteria</taxon>
        <taxon>Bacillati</taxon>
        <taxon>Actinomycetota</taxon>
        <taxon>Actinomycetes</taxon>
        <taxon>Bifidobacteriales</taxon>
        <taxon>Bifidobacteriaceae</taxon>
        <taxon>Bifidobacterium</taxon>
    </lineage>
</organism>
<dbReference type="GO" id="GO:0016747">
    <property type="term" value="F:acyltransferase activity, transferring groups other than amino-acyl groups"/>
    <property type="evidence" value="ECO:0007669"/>
    <property type="project" value="InterPro"/>
</dbReference>
<dbReference type="CDD" id="cd04301">
    <property type="entry name" value="NAT_SF"/>
    <property type="match status" value="1"/>
</dbReference>
<dbReference type="Proteomes" id="UP000029033">
    <property type="component" value="Unassembled WGS sequence"/>
</dbReference>
<gene>
    <name evidence="2" type="ORF">BSCA_0892</name>
</gene>
<dbReference type="InterPro" id="IPR016181">
    <property type="entry name" value="Acyl_CoA_acyltransferase"/>
</dbReference>
<name>A0A087DHS5_9BIFI</name>
<dbReference type="SUPFAM" id="SSF55729">
    <property type="entry name" value="Acyl-CoA N-acyltransferases (Nat)"/>
    <property type="match status" value="1"/>
</dbReference>
<dbReference type="EMBL" id="JGZO01000004">
    <property type="protein sequence ID" value="KFI95075.1"/>
    <property type="molecule type" value="Genomic_DNA"/>
</dbReference>
<keyword evidence="2" id="KW-0808">Transferase</keyword>
<dbReference type="PANTHER" id="PTHR43451">
    <property type="entry name" value="ACETYLTRANSFERASE (GNAT) FAMILY PROTEIN"/>
    <property type="match status" value="1"/>
</dbReference>
<evidence type="ECO:0000313" key="3">
    <source>
        <dbReference type="Proteomes" id="UP000029033"/>
    </source>
</evidence>
<keyword evidence="3" id="KW-1185">Reference proteome</keyword>
<sequence>MIRGYRPDDAETTMAVFRRAVTDTASRDYNSEQVHTWAGHTGTLRQWNERRMAVHTWVAEVAEYPFGGPLRESSGSESVLAGFIDVDDAGYIDVLFVDPSCSRRGVASLLLGQVERFAGAAGLDRLTVHASITARPFFAKHGFRVIGIRHPAIGAVTFTNYLMSKP</sequence>
<comment type="caution">
    <text evidence="2">The sequence shown here is derived from an EMBL/GenBank/DDBJ whole genome shotgun (WGS) entry which is preliminary data.</text>
</comment>
<dbReference type="InterPro" id="IPR000182">
    <property type="entry name" value="GNAT_dom"/>
</dbReference>
<dbReference type="InterPro" id="IPR052564">
    <property type="entry name" value="N-acetyltrans/Recomb-assoc"/>
</dbReference>
<evidence type="ECO:0000259" key="1">
    <source>
        <dbReference type="PROSITE" id="PS51186"/>
    </source>
</evidence>